<organism evidence="1 2">
    <name type="scientific">Striga asiatica</name>
    <name type="common">Asiatic witchweed</name>
    <name type="synonym">Buchnera asiatica</name>
    <dbReference type="NCBI Taxonomy" id="4170"/>
    <lineage>
        <taxon>Eukaryota</taxon>
        <taxon>Viridiplantae</taxon>
        <taxon>Streptophyta</taxon>
        <taxon>Embryophyta</taxon>
        <taxon>Tracheophyta</taxon>
        <taxon>Spermatophyta</taxon>
        <taxon>Magnoliopsida</taxon>
        <taxon>eudicotyledons</taxon>
        <taxon>Gunneridae</taxon>
        <taxon>Pentapetalae</taxon>
        <taxon>asterids</taxon>
        <taxon>lamiids</taxon>
        <taxon>Lamiales</taxon>
        <taxon>Orobanchaceae</taxon>
        <taxon>Buchnereae</taxon>
        <taxon>Striga</taxon>
    </lineage>
</organism>
<sequence>MESRSSSFLSKRATGNGRIVESGGPALVTAYDVVQQRQEIFIIIFEAAGLGCGNRFGQRKEVPNARLHSPQDIFRCSLASEVWAKHFRYTFPVRGVNEHEVFWTETIDIQPRNHKEG</sequence>
<proteinExistence type="predicted"/>
<dbReference type="AlphaFoldDB" id="A0A5A7P9N8"/>
<keyword evidence="2" id="KW-1185">Reference proteome</keyword>
<accession>A0A5A7P9N8</accession>
<dbReference type="EMBL" id="BKCP01003780">
    <property type="protein sequence ID" value="GER29371.1"/>
    <property type="molecule type" value="Genomic_DNA"/>
</dbReference>
<comment type="caution">
    <text evidence="1">The sequence shown here is derived from an EMBL/GenBank/DDBJ whole genome shotgun (WGS) entry which is preliminary data.</text>
</comment>
<evidence type="ECO:0000313" key="1">
    <source>
        <dbReference type="EMBL" id="GER29371.1"/>
    </source>
</evidence>
<gene>
    <name evidence="1" type="ORF">STAS_05235</name>
</gene>
<reference evidence="2" key="1">
    <citation type="journal article" date="2019" name="Curr. Biol.">
        <title>Genome Sequence of Striga asiatica Provides Insight into the Evolution of Plant Parasitism.</title>
        <authorList>
            <person name="Yoshida S."/>
            <person name="Kim S."/>
            <person name="Wafula E.K."/>
            <person name="Tanskanen J."/>
            <person name="Kim Y.M."/>
            <person name="Honaas L."/>
            <person name="Yang Z."/>
            <person name="Spallek T."/>
            <person name="Conn C.E."/>
            <person name="Ichihashi Y."/>
            <person name="Cheong K."/>
            <person name="Cui S."/>
            <person name="Der J.P."/>
            <person name="Gundlach H."/>
            <person name="Jiao Y."/>
            <person name="Hori C."/>
            <person name="Ishida J.K."/>
            <person name="Kasahara H."/>
            <person name="Kiba T."/>
            <person name="Kim M.S."/>
            <person name="Koo N."/>
            <person name="Laohavisit A."/>
            <person name="Lee Y.H."/>
            <person name="Lumba S."/>
            <person name="McCourt P."/>
            <person name="Mortimer J.C."/>
            <person name="Mutuku J.M."/>
            <person name="Nomura T."/>
            <person name="Sasaki-Sekimoto Y."/>
            <person name="Seto Y."/>
            <person name="Wang Y."/>
            <person name="Wakatake T."/>
            <person name="Sakakibara H."/>
            <person name="Demura T."/>
            <person name="Yamaguchi S."/>
            <person name="Yoneyama K."/>
            <person name="Manabe R.I."/>
            <person name="Nelson D.C."/>
            <person name="Schulman A.H."/>
            <person name="Timko M.P."/>
            <person name="dePamphilis C.W."/>
            <person name="Choi D."/>
            <person name="Shirasu K."/>
        </authorList>
    </citation>
    <scope>NUCLEOTIDE SEQUENCE [LARGE SCALE GENOMIC DNA]</scope>
    <source>
        <strain evidence="2">cv. UVA1</strain>
    </source>
</reference>
<name>A0A5A7P9N8_STRAF</name>
<dbReference type="Proteomes" id="UP000325081">
    <property type="component" value="Unassembled WGS sequence"/>
</dbReference>
<protein>
    <submittedName>
        <fullName evidence="1">Fez family zinc finger protein 1</fullName>
    </submittedName>
</protein>
<evidence type="ECO:0000313" key="2">
    <source>
        <dbReference type="Proteomes" id="UP000325081"/>
    </source>
</evidence>